<dbReference type="Proteomes" id="UP000242792">
    <property type="component" value="Chromosome"/>
</dbReference>
<dbReference type="PANTHER" id="PTHR38008">
    <property type="entry name" value="HEMOLYSIN-RELATED"/>
    <property type="match status" value="1"/>
</dbReference>
<evidence type="ECO:0008006" key="4">
    <source>
        <dbReference type="Google" id="ProtNLM"/>
    </source>
</evidence>
<organism evidence="2 3">
    <name type="scientific">Comamonas kerstersii</name>
    <dbReference type="NCBI Taxonomy" id="225992"/>
    <lineage>
        <taxon>Bacteria</taxon>
        <taxon>Pseudomonadati</taxon>
        <taxon>Pseudomonadota</taxon>
        <taxon>Betaproteobacteria</taxon>
        <taxon>Burkholderiales</taxon>
        <taxon>Comamonadaceae</taxon>
        <taxon>Comamonas</taxon>
    </lineage>
</organism>
<evidence type="ECO:0000313" key="3">
    <source>
        <dbReference type="Proteomes" id="UP000242792"/>
    </source>
</evidence>
<reference evidence="2 3" key="1">
    <citation type="submission" date="2017-03" db="EMBL/GenBank/DDBJ databases">
        <title>Rapid Whole Genome Sequencing of Comamonas kerstersii Causing Continuous ambulatory Peritoneal Dialysis-Associated Peritonitis.</title>
        <authorList>
            <person name="Zheng B."/>
        </authorList>
    </citation>
    <scope>NUCLEOTIDE SEQUENCE [LARGE SCALE GENOMIC DNA]</scope>
    <source>
        <strain evidence="2 3">8943</strain>
    </source>
</reference>
<dbReference type="OrthoDB" id="148878at2"/>
<sequence>METCAVHPAIYVFASSTLLLSACASGGNPSPAQTPAAPQPVKIANPASVFCIQQGGKLRMEKTPQGERMLCILPDGREVDEWNFFRQHHPAPKP</sequence>
<evidence type="ECO:0000256" key="1">
    <source>
        <dbReference type="SAM" id="SignalP"/>
    </source>
</evidence>
<proteinExistence type="predicted"/>
<dbReference type="PANTHER" id="PTHR38008:SF2">
    <property type="entry name" value="HEMOLYSIN"/>
    <property type="match status" value="1"/>
</dbReference>
<feature type="chain" id="PRO_5010704548" description="DUF333 domain-containing protein" evidence="1">
    <location>
        <begin position="25"/>
        <end position="94"/>
    </location>
</feature>
<dbReference type="AlphaFoldDB" id="A0A1V0BEK8"/>
<name>A0A1V0BEK8_9BURK</name>
<protein>
    <recommendedName>
        <fullName evidence="4">DUF333 domain-containing protein</fullName>
    </recommendedName>
</protein>
<feature type="signal peptide" evidence="1">
    <location>
        <begin position="1"/>
        <end position="24"/>
    </location>
</feature>
<dbReference type="KEGG" id="cke:B5M06_08915"/>
<evidence type="ECO:0000313" key="2">
    <source>
        <dbReference type="EMBL" id="AQZ98357.1"/>
    </source>
</evidence>
<dbReference type="EMBL" id="CP020121">
    <property type="protein sequence ID" value="AQZ98357.1"/>
    <property type="molecule type" value="Genomic_DNA"/>
</dbReference>
<keyword evidence="1" id="KW-0732">Signal</keyword>
<dbReference type="Pfam" id="PF03891">
    <property type="entry name" value="DUF333"/>
    <property type="match status" value="1"/>
</dbReference>
<accession>A0A1V0BEK8</accession>
<dbReference type="InterPro" id="IPR005590">
    <property type="entry name" value="DUF333"/>
</dbReference>
<gene>
    <name evidence="2" type="ORF">B5M06_08915</name>
</gene>